<dbReference type="GO" id="GO:0032543">
    <property type="term" value="P:mitochondrial translation"/>
    <property type="evidence" value="ECO:0007669"/>
    <property type="project" value="UniProtKB-ARBA"/>
</dbReference>
<comment type="similarity">
    <text evidence="1">Belongs to the TRAFAC class translation factor GTPase superfamily. Classic translation factor GTPase family. EF-Tu/EF-1A subfamily.</text>
</comment>
<dbReference type="Pfam" id="PF03144">
    <property type="entry name" value="GTP_EFTU_D2"/>
    <property type="match status" value="1"/>
</dbReference>
<evidence type="ECO:0000313" key="8">
    <source>
        <dbReference type="EMBL" id="KDQ16360.1"/>
    </source>
</evidence>
<dbReference type="InterPro" id="IPR041709">
    <property type="entry name" value="EF-Tu_GTP-bd"/>
</dbReference>
<dbReference type="InterPro" id="IPR004161">
    <property type="entry name" value="EFTu-like_2"/>
</dbReference>
<dbReference type="NCBIfam" id="NF009373">
    <property type="entry name" value="PRK12736.1"/>
    <property type="match status" value="1"/>
</dbReference>
<dbReference type="PROSITE" id="PS51722">
    <property type="entry name" value="G_TR_2"/>
    <property type="match status" value="1"/>
</dbReference>
<keyword evidence="9" id="KW-1185">Reference proteome</keyword>
<evidence type="ECO:0000256" key="4">
    <source>
        <dbReference type="ARBA" id="ARBA00022768"/>
    </source>
</evidence>
<dbReference type="InterPro" id="IPR004541">
    <property type="entry name" value="Transl_elong_EFTu/EF1A_bac/org"/>
</dbReference>
<dbReference type="InterPro" id="IPR009000">
    <property type="entry name" value="Transl_B-barrel_sf"/>
</dbReference>
<evidence type="ECO:0000259" key="7">
    <source>
        <dbReference type="PROSITE" id="PS51722"/>
    </source>
</evidence>
<dbReference type="NCBIfam" id="NF000766">
    <property type="entry name" value="PRK00049.1"/>
    <property type="match status" value="1"/>
</dbReference>
<sequence length="393" mass="42495">MAKKQLQRGKPTLDVATIGHTDHGKTTLTAAIATVLAEKYGGEARSFNQIDAAPEERACGITICAAHVQYETRTRRYEHVDCPGGQACMKNMIAGAATADGAILVVSAADGPMPQTREYISLARQAGIPSIVVFINKCDVVDHEDVFELVELEVRELLSQYGFPGDDTPIIRGSALKALKRDAEWEAKIIELASLLDSYIPDPIRAIDEPFLLPVEDVSMLSGRGTVVTGRVERGVIKVGEEVEIVGMVKARGTCTGVEILHKSLDEGCVGETISVVLGNIRRDEVERGYVLAKPGTVGNFTQFESEVYVLSTEEGGRKTPFNNGYNPLFYFRTAEVAGTVQLPEGLNMVVPGDRVKLVVTLAKPSAINQRLRFTIRDGDITVGVGIIAKVLV</sequence>
<protein>
    <recommendedName>
        <fullName evidence="2">Elongation factor Tu, mitochondrial</fullName>
    </recommendedName>
</protein>
<reference evidence="9" key="1">
    <citation type="journal article" date="2014" name="Proc. Natl. Acad. Sci. U.S.A.">
        <title>Extensive sampling of basidiomycete genomes demonstrates inadequacy of the white-rot/brown-rot paradigm for wood decay fungi.</title>
        <authorList>
            <person name="Riley R."/>
            <person name="Salamov A.A."/>
            <person name="Brown D.W."/>
            <person name="Nagy L.G."/>
            <person name="Floudas D."/>
            <person name="Held B.W."/>
            <person name="Levasseur A."/>
            <person name="Lombard V."/>
            <person name="Morin E."/>
            <person name="Otillar R."/>
            <person name="Lindquist E.A."/>
            <person name="Sun H."/>
            <person name="LaButti K.M."/>
            <person name="Schmutz J."/>
            <person name="Jabbour D."/>
            <person name="Luo H."/>
            <person name="Baker S.E."/>
            <person name="Pisabarro A.G."/>
            <person name="Walton J.D."/>
            <person name="Blanchette R.A."/>
            <person name="Henrissat B."/>
            <person name="Martin F."/>
            <person name="Cullen D."/>
            <person name="Hibbett D.S."/>
            <person name="Grigoriev I.V."/>
        </authorList>
    </citation>
    <scope>NUCLEOTIDE SEQUENCE [LARGE SCALE GENOMIC DNA]</scope>
    <source>
        <strain evidence="9">FD-172 SS1</strain>
    </source>
</reference>
<dbReference type="CDD" id="cd01884">
    <property type="entry name" value="EF_Tu"/>
    <property type="match status" value="1"/>
</dbReference>
<dbReference type="SUPFAM" id="SSF50447">
    <property type="entry name" value="Translation proteins"/>
    <property type="match status" value="1"/>
</dbReference>
<dbReference type="InterPro" id="IPR027417">
    <property type="entry name" value="P-loop_NTPase"/>
</dbReference>
<dbReference type="InterPro" id="IPR005225">
    <property type="entry name" value="Small_GTP-bd"/>
</dbReference>
<dbReference type="GO" id="GO:0003924">
    <property type="term" value="F:GTPase activity"/>
    <property type="evidence" value="ECO:0007669"/>
    <property type="project" value="InterPro"/>
</dbReference>
<dbReference type="GO" id="GO:0005525">
    <property type="term" value="F:GTP binding"/>
    <property type="evidence" value="ECO:0007669"/>
    <property type="project" value="UniProtKB-KW"/>
</dbReference>
<evidence type="ECO:0000256" key="1">
    <source>
        <dbReference type="ARBA" id="ARBA00007249"/>
    </source>
</evidence>
<dbReference type="NCBIfam" id="NF009372">
    <property type="entry name" value="PRK12735.1"/>
    <property type="match status" value="1"/>
</dbReference>
<organism evidence="8 9">
    <name type="scientific">Botryobasidium botryosum (strain FD-172 SS1)</name>
    <dbReference type="NCBI Taxonomy" id="930990"/>
    <lineage>
        <taxon>Eukaryota</taxon>
        <taxon>Fungi</taxon>
        <taxon>Dikarya</taxon>
        <taxon>Basidiomycota</taxon>
        <taxon>Agaricomycotina</taxon>
        <taxon>Agaricomycetes</taxon>
        <taxon>Cantharellales</taxon>
        <taxon>Botryobasidiaceae</taxon>
        <taxon>Botryobasidium</taxon>
    </lineage>
</organism>
<dbReference type="InterPro" id="IPR004160">
    <property type="entry name" value="Transl_elong_EFTu/EF1A_C"/>
</dbReference>
<accession>A0A067MNU0</accession>
<dbReference type="HOGENOM" id="CLU_007265_0_0_1"/>
<evidence type="ECO:0000256" key="3">
    <source>
        <dbReference type="ARBA" id="ARBA00022741"/>
    </source>
</evidence>
<evidence type="ECO:0000256" key="5">
    <source>
        <dbReference type="ARBA" id="ARBA00022917"/>
    </source>
</evidence>
<keyword evidence="4" id="KW-0251">Elongation factor</keyword>
<dbReference type="OrthoDB" id="2067at2759"/>
<dbReference type="NCBIfam" id="TIGR00231">
    <property type="entry name" value="small_GTP"/>
    <property type="match status" value="1"/>
</dbReference>
<dbReference type="STRING" id="930990.A0A067MNU0"/>
<dbReference type="FunFam" id="3.40.50.300:FF:000003">
    <property type="entry name" value="Elongation factor Tu"/>
    <property type="match status" value="1"/>
</dbReference>
<proteinExistence type="inferred from homology"/>
<dbReference type="PRINTS" id="PR00315">
    <property type="entry name" value="ELONGATNFCT"/>
</dbReference>
<dbReference type="SUPFAM" id="SSF52540">
    <property type="entry name" value="P-loop containing nucleoside triphosphate hydrolases"/>
    <property type="match status" value="1"/>
</dbReference>
<dbReference type="GO" id="GO:0003746">
    <property type="term" value="F:translation elongation factor activity"/>
    <property type="evidence" value="ECO:0007669"/>
    <property type="project" value="UniProtKB-KW"/>
</dbReference>
<dbReference type="EMBL" id="KL198028">
    <property type="protein sequence ID" value="KDQ16360.1"/>
    <property type="molecule type" value="Genomic_DNA"/>
</dbReference>
<dbReference type="GO" id="GO:0005829">
    <property type="term" value="C:cytosol"/>
    <property type="evidence" value="ECO:0007669"/>
    <property type="project" value="TreeGrafter"/>
</dbReference>
<dbReference type="PANTHER" id="PTHR43721:SF22">
    <property type="entry name" value="ELONGATION FACTOR TU, MITOCHONDRIAL"/>
    <property type="match status" value="1"/>
</dbReference>
<gene>
    <name evidence="8" type="ORF">BOTBODRAFT_31047</name>
</gene>
<dbReference type="FunFam" id="2.40.30.10:FF:000001">
    <property type="entry name" value="Elongation factor Tu"/>
    <property type="match status" value="1"/>
</dbReference>
<evidence type="ECO:0000256" key="6">
    <source>
        <dbReference type="ARBA" id="ARBA00023134"/>
    </source>
</evidence>
<dbReference type="Pfam" id="PF03143">
    <property type="entry name" value="GTP_EFTU_D3"/>
    <property type="match status" value="1"/>
</dbReference>
<evidence type="ECO:0000256" key="2">
    <source>
        <dbReference type="ARBA" id="ARBA00017898"/>
    </source>
</evidence>
<keyword evidence="6" id="KW-0342">GTP-binding</keyword>
<dbReference type="Gene3D" id="2.40.30.10">
    <property type="entry name" value="Translation factors"/>
    <property type="match status" value="2"/>
</dbReference>
<dbReference type="PANTHER" id="PTHR43721">
    <property type="entry name" value="ELONGATION FACTOR TU-RELATED"/>
    <property type="match status" value="1"/>
</dbReference>
<dbReference type="InParanoid" id="A0A067MNU0"/>
<dbReference type="GO" id="GO:0005739">
    <property type="term" value="C:mitochondrion"/>
    <property type="evidence" value="ECO:0007669"/>
    <property type="project" value="GOC"/>
</dbReference>
<keyword evidence="3" id="KW-0547">Nucleotide-binding</keyword>
<dbReference type="InterPro" id="IPR000795">
    <property type="entry name" value="T_Tr_GTP-bd_dom"/>
</dbReference>
<dbReference type="SUPFAM" id="SSF50465">
    <property type="entry name" value="EF-Tu/eEF-1alpha/eIF2-gamma C-terminal domain"/>
    <property type="match status" value="1"/>
</dbReference>
<dbReference type="AlphaFoldDB" id="A0A067MNU0"/>
<dbReference type="Gene3D" id="3.40.50.300">
    <property type="entry name" value="P-loop containing nucleotide triphosphate hydrolases"/>
    <property type="match status" value="1"/>
</dbReference>
<dbReference type="Proteomes" id="UP000027195">
    <property type="component" value="Unassembled WGS sequence"/>
</dbReference>
<dbReference type="Pfam" id="PF00009">
    <property type="entry name" value="GTP_EFTU"/>
    <property type="match status" value="1"/>
</dbReference>
<dbReference type="InterPro" id="IPR050055">
    <property type="entry name" value="EF-Tu_GTPase"/>
</dbReference>
<feature type="domain" description="Tr-type G" evidence="7">
    <location>
        <begin position="10"/>
        <end position="204"/>
    </location>
</feature>
<name>A0A067MNU0_BOTB1</name>
<dbReference type="CDD" id="cd03707">
    <property type="entry name" value="EFTU_III"/>
    <property type="match status" value="1"/>
</dbReference>
<keyword evidence="5" id="KW-0648">Protein biosynthesis</keyword>
<dbReference type="InterPro" id="IPR009001">
    <property type="entry name" value="Transl_elong_EF1A/Init_IF2_C"/>
</dbReference>
<evidence type="ECO:0000313" key="9">
    <source>
        <dbReference type="Proteomes" id="UP000027195"/>
    </source>
</evidence>
<dbReference type="NCBIfam" id="TIGR00485">
    <property type="entry name" value="EF-Tu"/>
    <property type="match status" value="1"/>
</dbReference>